<evidence type="ECO:0000313" key="7">
    <source>
        <dbReference type="EMBL" id="THH33644.1"/>
    </source>
</evidence>
<keyword evidence="2 6" id="KW-0812">Transmembrane</keyword>
<feature type="transmembrane region" description="Helical" evidence="6">
    <location>
        <begin position="385"/>
        <end position="404"/>
    </location>
</feature>
<feature type="transmembrane region" description="Helical" evidence="6">
    <location>
        <begin position="345"/>
        <end position="373"/>
    </location>
</feature>
<accession>A0A4S4N3R6</accession>
<evidence type="ECO:0000256" key="5">
    <source>
        <dbReference type="SAM" id="MobiDB-lite"/>
    </source>
</evidence>
<proteinExistence type="predicted"/>
<dbReference type="AlphaFoldDB" id="A0A4S4N3R6"/>
<sequence>MLFPFVSGKWPDPAKLPELDRATAAGISVAIVGNVLISFALNCQKLAHKRLESDLDNKERQVDGQAQRHDTTLLRSLSEEGDEGAPTTARLAAESEPLLPSHNGVHSYGADESAKEHTTATRRWGILSKFRRDRVGNAARNADRAHNAAVHALLPVDVIAVVPPSNSEEEEDSNPGAEQETNYLRSKLWWLGFVLMNVGEIGNFISYAFAPASVVAPLGTFALIANCLFAPLILGEHFRKLDLFGILLAIIGAVTVVLSANPSDVKLNPQALLKAMGQHAFIAYATIYIIGAFVLSYLSEGSLGKRWVYVDIGLCAIFGGFTVLSTKAISTLLTMEWFEIFTEWITYPIIAIVVPTQFVFFNLSAIIGSAILYGDFKRATFHQTVTFLYGCGATFAGVFIITWTQRTPDEDDDEDGVDEDGHPADLEDGTRTPNRE</sequence>
<protein>
    <submittedName>
        <fullName evidence="7">Uncharacterized protein</fullName>
    </submittedName>
</protein>
<feature type="compositionally biased region" description="Acidic residues" evidence="5">
    <location>
        <begin position="409"/>
        <end position="418"/>
    </location>
</feature>
<comment type="caution">
    <text evidence="7">The sequence shown here is derived from an EMBL/GenBank/DDBJ whole genome shotgun (WGS) entry which is preliminary data.</text>
</comment>
<dbReference type="OrthoDB" id="165382at2759"/>
<feature type="transmembrane region" description="Helical" evidence="6">
    <location>
        <begin position="188"/>
        <end position="209"/>
    </location>
</feature>
<comment type="subcellular location">
    <subcellularLocation>
        <location evidence="1">Membrane</location>
        <topology evidence="1">Multi-pass membrane protein</topology>
    </subcellularLocation>
</comment>
<evidence type="ECO:0000313" key="8">
    <source>
        <dbReference type="Proteomes" id="UP000308730"/>
    </source>
</evidence>
<dbReference type="InterPro" id="IPR008521">
    <property type="entry name" value="Mg_trans_NIPA"/>
</dbReference>
<feature type="transmembrane region" description="Helical" evidence="6">
    <location>
        <begin position="280"/>
        <end position="298"/>
    </location>
</feature>
<dbReference type="PANTHER" id="PTHR12570:SF65">
    <property type="entry name" value="MAGNESIUM TRANSPORTER NIPA9-RELATED"/>
    <property type="match status" value="1"/>
</dbReference>
<feature type="transmembrane region" description="Helical" evidence="6">
    <location>
        <begin position="215"/>
        <end position="234"/>
    </location>
</feature>
<evidence type="ECO:0000256" key="2">
    <source>
        <dbReference type="ARBA" id="ARBA00022692"/>
    </source>
</evidence>
<keyword evidence="4 6" id="KW-0472">Membrane</keyword>
<organism evidence="7 8">
    <name type="scientific">Antrodiella citrinella</name>
    <dbReference type="NCBI Taxonomy" id="2447956"/>
    <lineage>
        <taxon>Eukaryota</taxon>
        <taxon>Fungi</taxon>
        <taxon>Dikarya</taxon>
        <taxon>Basidiomycota</taxon>
        <taxon>Agaricomycotina</taxon>
        <taxon>Agaricomycetes</taxon>
        <taxon>Polyporales</taxon>
        <taxon>Steccherinaceae</taxon>
        <taxon>Antrodiella</taxon>
    </lineage>
</organism>
<keyword evidence="8" id="KW-1185">Reference proteome</keyword>
<reference evidence="7 8" key="1">
    <citation type="submission" date="2019-02" db="EMBL/GenBank/DDBJ databases">
        <title>Genome sequencing of the rare red list fungi Antrodiella citrinella (Flaviporus citrinellus).</title>
        <authorList>
            <person name="Buettner E."/>
            <person name="Kellner H."/>
        </authorList>
    </citation>
    <scope>NUCLEOTIDE SEQUENCE [LARGE SCALE GENOMIC DNA]</scope>
    <source>
        <strain evidence="7 8">DSM 108506</strain>
    </source>
</reference>
<feature type="region of interest" description="Disordered" evidence="5">
    <location>
        <begin position="407"/>
        <end position="436"/>
    </location>
</feature>
<evidence type="ECO:0000256" key="4">
    <source>
        <dbReference type="ARBA" id="ARBA00023136"/>
    </source>
</evidence>
<dbReference type="InterPro" id="IPR037185">
    <property type="entry name" value="EmrE-like"/>
</dbReference>
<feature type="transmembrane region" description="Helical" evidence="6">
    <location>
        <begin position="22"/>
        <end position="41"/>
    </location>
</feature>
<feature type="compositionally biased region" description="Basic and acidic residues" evidence="5">
    <location>
        <begin position="55"/>
        <end position="72"/>
    </location>
</feature>
<name>A0A4S4N3R6_9APHY</name>
<dbReference type="SUPFAM" id="SSF103481">
    <property type="entry name" value="Multidrug resistance efflux transporter EmrE"/>
    <property type="match status" value="1"/>
</dbReference>
<keyword evidence="3 6" id="KW-1133">Transmembrane helix</keyword>
<gene>
    <name evidence="7" type="ORF">EUX98_g503</name>
</gene>
<feature type="region of interest" description="Disordered" evidence="5">
    <location>
        <begin position="55"/>
        <end position="89"/>
    </location>
</feature>
<evidence type="ECO:0000256" key="6">
    <source>
        <dbReference type="SAM" id="Phobius"/>
    </source>
</evidence>
<evidence type="ECO:0000256" key="1">
    <source>
        <dbReference type="ARBA" id="ARBA00004141"/>
    </source>
</evidence>
<feature type="compositionally biased region" description="Basic and acidic residues" evidence="5">
    <location>
        <begin position="419"/>
        <end position="436"/>
    </location>
</feature>
<dbReference type="GO" id="GO:0015095">
    <property type="term" value="F:magnesium ion transmembrane transporter activity"/>
    <property type="evidence" value="ECO:0007669"/>
    <property type="project" value="InterPro"/>
</dbReference>
<dbReference type="Pfam" id="PF05653">
    <property type="entry name" value="Mg_trans_NIPA"/>
    <property type="match status" value="1"/>
</dbReference>
<dbReference type="Proteomes" id="UP000308730">
    <property type="component" value="Unassembled WGS sequence"/>
</dbReference>
<dbReference type="EMBL" id="SGPM01000004">
    <property type="protein sequence ID" value="THH33644.1"/>
    <property type="molecule type" value="Genomic_DNA"/>
</dbReference>
<dbReference type="PANTHER" id="PTHR12570">
    <property type="match status" value="1"/>
</dbReference>
<dbReference type="GO" id="GO:0016020">
    <property type="term" value="C:membrane"/>
    <property type="evidence" value="ECO:0007669"/>
    <property type="project" value="UniProtKB-SubCell"/>
</dbReference>
<feature type="transmembrane region" description="Helical" evidence="6">
    <location>
        <begin position="307"/>
        <end position="325"/>
    </location>
</feature>
<feature type="transmembrane region" description="Helical" evidence="6">
    <location>
        <begin position="241"/>
        <end position="260"/>
    </location>
</feature>
<evidence type="ECO:0000256" key="3">
    <source>
        <dbReference type="ARBA" id="ARBA00022989"/>
    </source>
</evidence>